<evidence type="ECO:0000313" key="1">
    <source>
        <dbReference type="EMBL" id="UTG75436.1"/>
    </source>
</evidence>
<gene>
    <name evidence="1" type="ORF">KCG53_09925</name>
</gene>
<sequence length="85" mass="9351">MGKPVIATSTKSKLGATASMNWFLDSQESSPVAATFRPLINGKEAFTTLHEKIEKAEHSIDIAIWGFQPSMHLKRDGKSKCIGIY</sequence>
<name>A0A9X9I5B3_NEISU</name>
<proteinExistence type="predicted"/>
<dbReference type="EMBL" id="CP073118">
    <property type="protein sequence ID" value="UTG75436.1"/>
    <property type="molecule type" value="Genomic_DNA"/>
</dbReference>
<protein>
    <submittedName>
        <fullName evidence="1">Uncharacterized protein</fullName>
    </submittedName>
</protein>
<dbReference type="SUPFAM" id="SSF56024">
    <property type="entry name" value="Phospholipase D/nuclease"/>
    <property type="match status" value="1"/>
</dbReference>
<organism evidence="1 2">
    <name type="scientific">Neisseria subflava</name>
    <dbReference type="NCBI Taxonomy" id="28449"/>
    <lineage>
        <taxon>Bacteria</taxon>
        <taxon>Pseudomonadati</taxon>
        <taxon>Pseudomonadota</taxon>
        <taxon>Betaproteobacteria</taxon>
        <taxon>Neisseriales</taxon>
        <taxon>Neisseriaceae</taxon>
        <taxon>Neisseria</taxon>
    </lineage>
</organism>
<accession>A0A9X9I5B3</accession>
<reference evidence="1" key="1">
    <citation type="submission" date="2021-04" db="EMBL/GenBank/DDBJ databases">
        <title>Characterizing Neisseria spp. as novel respiratory pathobionts in bronchiectasis.</title>
        <authorList>
            <person name="Li L."/>
            <person name="Mac Aogain M."/>
            <person name="Xu T."/>
            <person name="Jaggi T.K."/>
            <person name="Chan L.Y."/>
            <person name="Keir H.R."/>
            <person name="Dicker A.J."/>
            <person name="Qu J."/>
            <person name="Liu Y."/>
            <person name="Chen H.S."/>
            <person name="Koh M.S."/>
            <person name="Ong T.H."/>
            <person name="Lim A.Y.H."/>
            <person name="Abisheganaden J."/>
            <person name="Low T.B."/>
            <person name="Oliver B.G."/>
            <person name="Tan N.S."/>
            <person name="Fang M."/>
            <person name="Chalmers J.D."/>
            <person name="Chotirmall S.H."/>
        </authorList>
    </citation>
    <scope>NUCLEOTIDE SEQUENCE</scope>
    <source>
        <strain evidence="1">CG0073</strain>
    </source>
</reference>
<dbReference type="Proteomes" id="UP001057336">
    <property type="component" value="Chromosome"/>
</dbReference>
<dbReference type="AlphaFoldDB" id="A0A9X9I5B3"/>
<evidence type="ECO:0000313" key="2">
    <source>
        <dbReference type="Proteomes" id="UP001057336"/>
    </source>
</evidence>